<evidence type="ECO:0000256" key="4">
    <source>
        <dbReference type="ARBA" id="ARBA00022989"/>
    </source>
</evidence>
<keyword evidence="3 9" id="KW-0812">Transmembrane</keyword>
<keyword evidence="2" id="KW-1003">Cell membrane</keyword>
<protein>
    <recommendedName>
        <fullName evidence="8">Ancillary SecYEG translocon subunit</fullName>
    </recommendedName>
</protein>
<keyword evidence="12" id="KW-1185">Reference proteome</keyword>
<comment type="similarity">
    <text evidence="7">Belongs to the YfgM family.</text>
</comment>
<evidence type="ECO:0000256" key="7">
    <source>
        <dbReference type="ARBA" id="ARBA00024197"/>
    </source>
</evidence>
<comment type="caution">
    <text evidence="11">The sequence shown here is derived from an EMBL/GenBank/DDBJ whole genome shotgun (WGS) entry which is preliminary data.</text>
</comment>
<evidence type="ECO:0000256" key="2">
    <source>
        <dbReference type="ARBA" id="ARBA00022475"/>
    </source>
</evidence>
<dbReference type="AlphaFoldDB" id="A0A2T5J2S4"/>
<evidence type="ECO:0000256" key="3">
    <source>
        <dbReference type="ARBA" id="ARBA00022692"/>
    </source>
</evidence>
<keyword evidence="4 9" id="KW-1133">Transmembrane helix</keyword>
<dbReference type="PIRSF" id="PIRSF006170">
    <property type="entry name" value="YfgM"/>
    <property type="match status" value="1"/>
</dbReference>
<evidence type="ECO:0000313" key="12">
    <source>
        <dbReference type="Proteomes" id="UP000244223"/>
    </source>
</evidence>
<gene>
    <name evidence="11" type="ORF">C8N29_102226</name>
</gene>
<name>A0A2T5J2S4_9GAMM</name>
<accession>A0A2T5J2S4</accession>
<proteinExistence type="inferred from homology"/>
<dbReference type="SUPFAM" id="SSF48452">
    <property type="entry name" value="TPR-like"/>
    <property type="match status" value="1"/>
</dbReference>
<dbReference type="GO" id="GO:0044877">
    <property type="term" value="F:protein-containing complex binding"/>
    <property type="evidence" value="ECO:0007669"/>
    <property type="project" value="InterPro"/>
</dbReference>
<reference evidence="11 12" key="1">
    <citation type="submission" date="2018-04" db="EMBL/GenBank/DDBJ databases">
        <title>Genomic Encyclopedia of Archaeal and Bacterial Type Strains, Phase II (KMG-II): from individual species to whole genera.</title>
        <authorList>
            <person name="Goeker M."/>
        </authorList>
    </citation>
    <scope>NUCLEOTIDE SEQUENCE [LARGE SCALE GENOMIC DNA]</scope>
    <source>
        <strain evidence="11 12">DSM 5822</strain>
    </source>
</reference>
<evidence type="ECO:0000313" key="11">
    <source>
        <dbReference type="EMBL" id="PTQ90826.1"/>
    </source>
</evidence>
<dbReference type="Gene3D" id="1.25.40.10">
    <property type="entry name" value="Tetratricopeptide repeat domain"/>
    <property type="match status" value="1"/>
</dbReference>
<organism evidence="11 12">
    <name type="scientific">Agitococcus lubricus</name>
    <dbReference type="NCBI Taxonomy" id="1077255"/>
    <lineage>
        <taxon>Bacteria</taxon>
        <taxon>Pseudomonadati</taxon>
        <taxon>Pseudomonadota</taxon>
        <taxon>Gammaproteobacteria</taxon>
        <taxon>Moraxellales</taxon>
        <taxon>Moraxellaceae</taxon>
        <taxon>Agitococcus</taxon>
    </lineage>
</organism>
<evidence type="ECO:0000256" key="8">
    <source>
        <dbReference type="ARBA" id="ARBA00024235"/>
    </source>
</evidence>
<dbReference type="EMBL" id="QAON01000002">
    <property type="protein sequence ID" value="PTQ90826.1"/>
    <property type="molecule type" value="Genomic_DNA"/>
</dbReference>
<dbReference type="InterPro" id="IPR011990">
    <property type="entry name" value="TPR-like_helical_dom_sf"/>
</dbReference>
<dbReference type="PANTHER" id="PTHR38035:SF1">
    <property type="entry name" value="ANCILLARY SECYEG TRANSLOCON SUBUNIT"/>
    <property type="match status" value="1"/>
</dbReference>
<evidence type="ECO:0000256" key="9">
    <source>
        <dbReference type="SAM" id="Phobius"/>
    </source>
</evidence>
<evidence type="ECO:0000256" key="1">
    <source>
        <dbReference type="ARBA" id="ARBA00004401"/>
    </source>
</evidence>
<keyword evidence="6" id="KW-0143">Chaperone</keyword>
<dbReference type="InterPro" id="IPR026039">
    <property type="entry name" value="YfgM"/>
</dbReference>
<evidence type="ECO:0000256" key="6">
    <source>
        <dbReference type="ARBA" id="ARBA00023186"/>
    </source>
</evidence>
<sequence length="230" mass="25654">MSTHDDEQLENLKRFWQDYGTPILVGASMALAVFVGWRYWQNDKVQTSLQASTLYESSYEAYQKLNTNPEDKAANTQLQRDAQKLSQEFGSTVYANNASLLLAKRAIENKDLKEAEKQLRNVLTQSTDDGLKSIASFRLAQVLLEKGDNKAALDVLSKETSVAFLPSREELRGDILKLNGDTAGAIKAYQAAYDALKARNEPRPILEVKMADLGLDVPELKTESLLNINP</sequence>
<dbReference type="InterPro" id="IPR018704">
    <property type="entry name" value="SecYEG/CpoB_TPR"/>
</dbReference>
<evidence type="ECO:0000256" key="5">
    <source>
        <dbReference type="ARBA" id="ARBA00023136"/>
    </source>
</evidence>
<evidence type="ECO:0000259" key="10">
    <source>
        <dbReference type="Pfam" id="PF09976"/>
    </source>
</evidence>
<dbReference type="Pfam" id="PF09976">
    <property type="entry name" value="TPR_21"/>
    <property type="match status" value="1"/>
</dbReference>
<feature type="transmembrane region" description="Helical" evidence="9">
    <location>
        <begin position="20"/>
        <end position="40"/>
    </location>
</feature>
<dbReference type="GO" id="GO:0005886">
    <property type="term" value="C:plasma membrane"/>
    <property type="evidence" value="ECO:0007669"/>
    <property type="project" value="UniProtKB-SubCell"/>
</dbReference>
<dbReference type="Proteomes" id="UP000244223">
    <property type="component" value="Unassembled WGS sequence"/>
</dbReference>
<dbReference type="PANTHER" id="PTHR38035">
    <property type="entry name" value="UPF0070 PROTEIN YFGM"/>
    <property type="match status" value="1"/>
</dbReference>
<keyword evidence="5 9" id="KW-0472">Membrane</keyword>
<comment type="subcellular location">
    <subcellularLocation>
        <location evidence="1">Cell membrane</location>
        <topology evidence="1">Single-pass type II membrane protein</topology>
    </subcellularLocation>
</comment>
<dbReference type="RefSeq" id="WP_170106878.1">
    <property type="nucleotide sequence ID" value="NZ_QAON01000002.1"/>
</dbReference>
<feature type="domain" description="Ancillary SecYEG translocon subunit/Cell division coordinator CpoB TPR" evidence="10">
    <location>
        <begin position="13"/>
        <end position="214"/>
    </location>
</feature>